<dbReference type="InterPro" id="IPR030395">
    <property type="entry name" value="GP_PDE_dom"/>
</dbReference>
<dbReference type="GO" id="GO:0006629">
    <property type="term" value="P:lipid metabolic process"/>
    <property type="evidence" value="ECO:0007669"/>
    <property type="project" value="InterPro"/>
</dbReference>
<comment type="catalytic activity">
    <reaction evidence="6">
        <text>a sn-glycero-3-phosphodiester + H2O = an alcohol + sn-glycerol 3-phosphate + H(+)</text>
        <dbReference type="Rhea" id="RHEA:12969"/>
        <dbReference type="ChEBI" id="CHEBI:15377"/>
        <dbReference type="ChEBI" id="CHEBI:15378"/>
        <dbReference type="ChEBI" id="CHEBI:30879"/>
        <dbReference type="ChEBI" id="CHEBI:57597"/>
        <dbReference type="ChEBI" id="CHEBI:83408"/>
        <dbReference type="EC" id="3.1.4.46"/>
    </reaction>
</comment>
<keyword evidence="3 7" id="KW-0732">Signal</keyword>
<dbReference type="GO" id="GO:0006071">
    <property type="term" value="P:glycerol metabolic process"/>
    <property type="evidence" value="ECO:0007669"/>
    <property type="project" value="UniProtKB-KW"/>
</dbReference>
<dbReference type="SUPFAM" id="SSF51695">
    <property type="entry name" value="PLC-like phosphodiesterases"/>
    <property type="match status" value="1"/>
</dbReference>
<dbReference type="Gene3D" id="3.20.20.190">
    <property type="entry name" value="Phosphatidylinositol (PI) phosphodiesterase"/>
    <property type="match status" value="1"/>
</dbReference>
<feature type="chain" id="PRO_5018046471" description="glycerophosphodiester phosphodiesterase" evidence="7">
    <location>
        <begin position="21"/>
        <end position="332"/>
    </location>
</feature>
<dbReference type="PANTHER" id="PTHR43620">
    <property type="entry name" value="GLYCEROPHOSPHORYL DIESTER PHOSPHODIESTERASE"/>
    <property type="match status" value="1"/>
</dbReference>
<dbReference type="OrthoDB" id="9795622at2"/>
<dbReference type="InterPro" id="IPR017946">
    <property type="entry name" value="PLC-like_Pdiesterase_TIM-brl"/>
</dbReference>
<feature type="signal peptide" evidence="7">
    <location>
        <begin position="1"/>
        <end position="20"/>
    </location>
</feature>
<dbReference type="PROSITE" id="PS51704">
    <property type="entry name" value="GP_PDE"/>
    <property type="match status" value="1"/>
</dbReference>
<evidence type="ECO:0000259" key="8">
    <source>
        <dbReference type="PROSITE" id="PS51704"/>
    </source>
</evidence>
<comment type="caution">
    <text evidence="9">The sequence shown here is derived from an EMBL/GenBank/DDBJ whole genome shotgun (WGS) entry which is preliminary data.</text>
</comment>
<evidence type="ECO:0000256" key="7">
    <source>
        <dbReference type="SAM" id="SignalP"/>
    </source>
</evidence>
<gene>
    <name evidence="9" type="ORF">DRW07_03155</name>
</gene>
<comment type="similarity">
    <text evidence="1">Belongs to the glycerophosphoryl diester phosphodiesterase family.</text>
</comment>
<keyword evidence="10" id="KW-1185">Reference proteome</keyword>
<evidence type="ECO:0000256" key="4">
    <source>
        <dbReference type="ARBA" id="ARBA00022798"/>
    </source>
</evidence>
<reference evidence="9 10" key="1">
    <citation type="submission" date="2018-11" db="EMBL/GenBank/DDBJ databases">
        <authorList>
            <person name="Ye M.-Q."/>
            <person name="Du Z.-J."/>
        </authorList>
    </citation>
    <scope>NUCLEOTIDE SEQUENCE [LARGE SCALE GENOMIC DNA]</scope>
    <source>
        <strain evidence="9 10">U0105</strain>
    </source>
</reference>
<dbReference type="GO" id="GO:0042597">
    <property type="term" value="C:periplasmic space"/>
    <property type="evidence" value="ECO:0007669"/>
    <property type="project" value="TreeGrafter"/>
</dbReference>
<dbReference type="GO" id="GO:0008889">
    <property type="term" value="F:glycerophosphodiester phosphodiesterase activity"/>
    <property type="evidence" value="ECO:0007669"/>
    <property type="project" value="UniProtKB-EC"/>
</dbReference>
<feature type="domain" description="GP-PDE" evidence="8">
    <location>
        <begin position="21"/>
        <end position="325"/>
    </location>
</feature>
<keyword evidence="4" id="KW-0319">Glycerol metabolism</keyword>
<accession>A0A3N5ZBR4</accession>
<keyword evidence="5 9" id="KW-0378">Hydrolase</keyword>
<dbReference type="NCBIfam" id="NF008354">
    <property type="entry name" value="PRK11143.1"/>
    <property type="match status" value="1"/>
</dbReference>
<dbReference type="EC" id="3.1.4.46" evidence="2"/>
<evidence type="ECO:0000256" key="5">
    <source>
        <dbReference type="ARBA" id="ARBA00022801"/>
    </source>
</evidence>
<evidence type="ECO:0000256" key="3">
    <source>
        <dbReference type="ARBA" id="ARBA00022729"/>
    </source>
</evidence>
<evidence type="ECO:0000313" key="10">
    <source>
        <dbReference type="Proteomes" id="UP000275281"/>
    </source>
</evidence>
<dbReference type="RefSeq" id="WP_124026836.1">
    <property type="nucleotide sequence ID" value="NZ_JBHRSN010000005.1"/>
</dbReference>
<evidence type="ECO:0000256" key="6">
    <source>
        <dbReference type="ARBA" id="ARBA00047512"/>
    </source>
</evidence>
<dbReference type="Pfam" id="PF03009">
    <property type="entry name" value="GDPD"/>
    <property type="match status" value="1"/>
</dbReference>
<proteinExistence type="inferred from homology"/>
<dbReference type="PANTHER" id="PTHR43620:SF7">
    <property type="entry name" value="GLYCEROPHOSPHODIESTER PHOSPHODIESTERASE GDPD5-RELATED"/>
    <property type="match status" value="1"/>
</dbReference>
<organism evidence="9 10">
    <name type="scientific">Alteromonas sediminis</name>
    <dbReference type="NCBI Taxonomy" id="2259342"/>
    <lineage>
        <taxon>Bacteria</taxon>
        <taxon>Pseudomonadati</taxon>
        <taxon>Pseudomonadota</taxon>
        <taxon>Gammaproteobacteria</taxon>
        <taxon>Alteromonadales</taxon>
        <taxon>Alteromonadaceae</taxon>
        <taxon>Alteromonas/Salinimonas group</taxon>
        <taxon>Alteromonas</taxon>
    </lineage>
</organism>
<sequence>MRFLSRLILPILCCSFPVFAFDIIAHRGASGYLPEHTLEAAILAHAQSPDYIEQDLVMSKDGELIVLHDIHLETVTNVEAIFPDRARDDGRWYAIDFTLEELKQLTVHERQNRQSQQVFSQRYQGDHSFSIATFSEQVALIQELNRSTGKRVGLYPEIKSPAFHKRHGIDISAAFVKHIESLGLNNASANIIVQCFDFSEIKRLRTALGLQTRLVQLLGENSWGESDTDYDWLRTSEGMATLAHYVDGIGPWYPQLFDQAMPRGDVTVNTWVKQAKEAGLSIHAYTYRQDALPENMNGTTLLNNLALAGVDGVFTDQVPPVSAWRDARPVTP</sequence>
<evidence type="ECO:0000256" key="2">
    <source>
        <dbReference type="ARBA" id="ARBA00012247"/>
    </source>
</evidence>
<dbReference type="AlphaFoldDB" id="A0A3N5ZBR4"/>
<dbReference type="Proteomes" id="UP000275281">
    <property type="component" value="Unassembled WGS sequence"/>
</dbReference>
<dbReference type="EMBL" id="RPOK01000001">
    <property type="protein sequence ID" value="RPJ68834.1"/>
    <property type="molecule type" value="Genomic_DNA"/>
</dbReference>
<name>A0A3N5ZBR4_9ALTE</name>
<evidence type="ECO:0000256" key="1">
    <source>
        <dbReference type="ARBA" id="ARBA00007277"/>
    </source>
</evidence>
<evidence type="ECO:0000313" key="9">
    <source>
        <dbReference type="EMBL" id="RPJ68834.1"/>
    </source>
</evidence>
<protein>
    <recommendedName>
        <fullName evidence="2">glycerophosphodiester phosphodiesterase</fullName>
        <ecNumber evidence="2">3.1.4.46</ecNumber>
    </recommendedName>
</protein>